<comment type="caution">
    <text evidence="4">The sequence shown here is derived from an EMBL/GenBank/DDBJ whole genome shotgun (WGS) entry which is preliminary data.</text>
</comment>
<dbReference type="STRING" id="106549.A0A540MRU3"/>
<dbReference type="InterPro" id="IPR002110">
    <property type="entry name" value="Ankyrin_rpt"/>
</dbReference>
<feature type="domain" description="DUF4219" evidence="2">
    <location>
        <begin position="15"/>
        <end position="41"/>
    </location>
</feature>
<evidence type="ECO:0000256" key="1">
    <source>
        <dbReference type="SAM" id="Phobius"/>
    </source>
</evidence>
<evidence type="ECO:0000313" key="4">
    <source>
        <dbReference type="EMBL" id="TQE01516.1"/>
    </source>
</evidence>
<keyword evidence="5" id="KW-1185">Reference proteome</keyword>
<dbReference type="AlphaFoldDB" id="A0A540MRU3"/>
<dbReference type="SMART" id="SM00248">
    <property type="entry name" value="ANK"/>
    <property type="match status" value="3"/>
</dbReference>
<keyword evidence="1" id="KW-1133">Transmembrane helix</keyword>
<dbReference type="InterPro" id="IPR036770">
    <property type="entry name" value="Ankyrin_rpt-contain_sf"/>
</dbReference>
<accession>A0A540MRU3</accession>
<feature type="domain" description="PGG" evidence="3">
    <location>
        <begin position="615"/>
        <end position="727"/>
    </location>
</feature>
<evidence type="ECO:0000259" key="2">
    <source>
        <dbReference type="Pfam" id="PF13961"/>
    </source>
</evidence>
<dbReference type="PANTHER" id="PTHR24177:SF329">
    <property type="entry name" value="ANKYRIN REPEAT PROTEIN"/>
    <property type="match status" value="1"/>
</dbReference>
<proteinExistence type="predicted"/>
<name>A0A540MRU3_MALBA</name>
<evidence type="ECO:0000259" key="3">
    <source>
        <dbReference type="Pfam" id="PF13962"/>
    </source>
</evidence>
<feature type="transmembrane region" description="Helical" evidence="1">
    <location>
        <begin position="660"/>
        <end position="683"/>
    </location>
</feature>
<evidence type="ECO:0008006" key="6">
    <source>
        <dbReference type="Google" id="ProtNLM"/>
    </source>
</evidence>
<dbReference type="InterPro" id="IPR025314">
    <property type="entry name" value="DUF4219"/>
</dbReference>
<keyword evidence="1" id="KW-0812">Transmembrane</keyword>
<dbReference type="PANTHER" id="PTHR24177">
    <property type="entry name" value="CASKIN"/>
    <property type="match status" value="1"/>
</dbReference>
<feature type="transmembrane region" description="Helical" evidence="1">
    <location>
        <begin position="735"/>
        <end position="753"/>
    </location>
</feature>
<dbReference type="InterPro" id="IPR026961">
    <property type="entry name" value="PGG_dom"/>
</dbReference>
<reference evidence="4 5" key="1">
    <citation type="journal article" date="2019" name="G3 (Bethesda)">
        <title>Sequencing of a Wild Apple (Malus baccata) Genome Unravels the Differences Between Cultivated and Wild Apple Species Regarding Disease Resistance and Cold Tolerance.</title>
        <authorList>
            <person name="Chen X."/>
        </authorList>
    </citation>
    <scope>NUCLEOTIDE SEQUENCE [LARGE SCALE GENOMIC DNA]</scope>
    <source>
        <strain evidence="5">cv. Shandingzi</strain>
        <tissue evidence="4">Leaves</tissue>
    </source>
</reference>
<dbReference type="SUPFAM" id="SSF48403">
    <property type="entry name" value="Ankyrin repeat"/>
    <property type="match status" value="2"/>
</dbReference>
<dbReference type="Gene3D" id="1.25.40.20">
    <property type="entry name" value="Ankyrin repeat-containing domain"/>
    <property type="match status" value="2"/>
</dbReference>
<evidence type="ECO:0000313" key="5">
    <source>
        <dbReference type="Proteomes" id="UP000315295"/>
    </source>
</evidence>
<sequence length="789" mass="89051">MTDTVAPSLIVHELLNQNNYEDWSLRVKTYLLAKDLWDVVEATTEPPKREDGEVEYKAWRKSNAEALHSIQISCGEDTFSFIRGTITAKVAWDILAEKLKPAEASQATGTGEIFDDHTNNNPNIVEAEPENDVIEESSSEGHEDNHVNQTLLNLVKKKDWDAAMEFLIQHPKAVTASTREDGTILHRAVFFKKVDIAKELVRLMRPKDLEIQDYMGLTALHRVIKHIPESVELAKCMVEKNKKLLSIVLPSELTIPLLEGKITPLMQTHSLPGHEGGEKMAQYLYSVTPPETLNDSECAMLIIRGLMLKRFDIAWDLIQRRPELVIAKDFDERTPLNELADGAIENSWFKELVNISYLIYKWACILILIGIKIKPMPTIDNKKEPIPTTDGDVCINVQQPENGDQSNKRQRHLICSGTSLFRGLVVKTMGKLLGFNRIYQMKLAHVRILEFLPRMCEVIKNKDVKELQGLETALFLAIKKGHVEYITHLYRANYKVSSITNEKGRNIFQFAAECRQHKVFSLLYGLEERRWGWFVGWKDKLSNNMLHVVGTISFAAQVNLIRGAALQMQRELQWFKEVERLAQPVDHEVINKTDEMTPRELFTKGHKDLVKEGEKAMKDTATSCTVVGALIVTIMFAAAFTVPGGNKQDTGLPIFLSKGAFITFIVSDVISLFSSTTSVMIFLGILTSRYAEDDFLKSLPIKMILGLITLFLSIAAMMIAFSSALSIMLHGKSSIAILVTLLASVPVASFIWMQFPLLLELVISTYGAGVFDRKIKNWPREDPKYSASC</sequence>
<dbReference type="Pfam" id="PF13961">
    <property type="entry name" value="DUF4219"/>
    <property type="match status" value="1"/>
</dbReference>
<dbReference type="Proteomes" id="UP000315295">
    <property type="component" value="Unassembled WGS sequence"/>
</dbReference>
<organism evidence="4 5">
    <name type="scientific">Malus baccata</name>
    <name type="common">Siberian crab apple</name>
    <name type="synonym">Pyrus baccata</name>
    <dbReference type="NCBI Taxonomy" id="106549"/>
    <lineage>
        <taxon>Eukaryota</taxon>
        <taxon>Viridiplantae</taxon>
        <taxon>Streptophyta</taxon>
        <taxon>Embryophyta</taxon>
        <taxon>Tracheophyta</taxon>
        <taxon>Spermatophyta</taxon>
        <taxon>Magnoliopsida</taxon>
        <taxon>eudicotyledons</taxon>
        <taxon>Gunneridae</taxon>
        <taxon>Pentapetalae</taxon>
        <taxon>rosids</taxon>
        <taxon>fabids</taxon>
        <taxon>Rosales</taxon>
        <taxon>Rosaceae</taxon>
        <taxon>Amygdaloideae</taxon>
        <taxon>Maleae</taxon>
        <taxon>Malus</taxon>
    </lineage>
</organism>
<feature type="transmembrane region" description="Helical" evidence="1">
    <location>
        <begin position="704"/>
        <end position="729"/>
    </location>
</feature>
<feature type="transmembrane region" description="Helical" evidence="1">
    <location>
        <begin position="621"/>
        <end position="640"/>
    </location>
</feature>
<dbReference type="Pfam" id="PF13962">
    <property type="entry name" value="PGG"/>
    <property type="match status" value="1"/>
</dbReference>
<dbReference type="EMBL" id="VIEB01000193">
    <property type="protein sequence ID" value="TQE01516.1"/>
    <property type="molecule type" value="Genomic_DNA"/>
</dbReference>
<gene>
    <name evidence="4" type="ORF">C1H46_012879</name>
</gene>
<dbReference type="GO" id="GO:0016020">
    <property type="term" value="C:membrane"/>
    <property type="evidence" value="ECO:0007669"/>
    <property type="project" value="TreeGrafter"/>
</dbReference>
<protein>
    <recommendedName>
        <fullName evidence="6">PGG domain-containing protein</fullName>
    </recommendedName>
</protein>
<keyword evidence="1" id="KW-0472">Membrane</keyword>